<organism evidence="1 2">
    <name type="scientific">Gossypium arboreum</name>
    <name type="common">Tree cotton</name>
    <name type="synonym">Gossypium nanking</name>
    <dbReference type="NCBI Taxonomy" id="29729"/>
    <lineage>
        <taxon>Eukaryota</taxon>
        <taxon>Viridiplantae</taxon>
        <taxon>Streptophyta</taxon>
        <taxon>Embryophyta</taxon>
        <taxon>Tracheophyta</taxon>
        <taxon>Spermatophyta</taxon>
        <taxon>Magnoliopsida</taxon>
        <taxon>eudicotyledons</taxon>
        <taxon>Gunneridae</taxon>
        <taxon>Pentapetalae</taxon>
        <taxon>rosids</taxon>
        <taxon>malvids</taxon>
        <taxon>Malvales</taxon>
        <taxon>Malvaceae</taxon>
        <taxon>Malvoideae</taxon>
        <taxon>Gossypium</taxon>
    </lineage>
</organism>
<accession>A0ABR0QB91</accession>
<proteinExistence type="predicted"/>
<reference evidence="1 2" key="1">
    <citation type="submission" date="2023-03" db="EMBL/GenBank/DDBJ databases">
        <title>WGS of Gossypium arboreum.</title>
        <authorList>
            <person name="Yu D."/>
        </authorList>
    </citation>
    <scope>NUCLEOTIDE SEQUENCE [LARGE SCALE GENOMIC DNA]</scope>
    <source>
        <tissue evidence="1">Leaf</tissue>
    </source>
</reference>
<evidence type="ECO:0000313" key="2">
    <source>
        <dbReference type="Proteomes" id="UP001358586"/>
    </source>
</evidence>
<comment type="caution">
    <text evidence="1">The sequence shown here is derived from an EMBL/GenBank/DDBJ whole genome shotgun (WGS) entry which is preliminary data.</text>
</comment>
<protein>
    <submittedName>
        <fullName evidence="1">Uncharacterized protein</fullName>
    </submittedName>
</protein>
<keyword evidence="2" id="KW-1185">Reference proteome</keyword>
<gene>
    <name evidence="1" type="ORF">PVK06_012325</name>
</gene>
<dbReference type="Proteomes" id="UP001358586">
    <property type="component" value="Chromosome 4"/>
</dbReference>
<dbReference type="EMBL" id="JARKNE010000004">
    <property type="protein sequence ID" value="KAK5836533.1"/>
    <property type="molecule type" value="Genomic_DNA"/>
</dbReference>
<name>A0ABR0QB91_GOSAR</name>
<sequence length="101" mass="11392">MEKGSFKPTFGNNRLILPNLKILPSSLAYPIPAAAAQNLTILSSGAKVPFQHLSLIEAVQHRSQGLYYHYDKKYSWDHKCKSKTQLLIFEDDCVTPSFVKP</sequence>
<evidence type="ECO:0000313" key="1">
    <source>
        <dbReference type="EMBL" id="KAK5836533.1"/>
    </source>
</evidence>